<keyword evidence="5 8" id="KW-0812">Transmembrane</keyword>
<dbReference type="Pfam" id="PF01032">
    <property type="entry name" value="FecCD"/>
    <property type="match status" value="1"/>
</dbReference>
<comment type="subcellular location">
    <subcellularLocation>
        <location evidence="1">Cell membrane</location>
        <topology evidence="1">Multi-pass membrane protein</topology>
    </subcellularLocation>
</comment>
<dbReference type="Gene3D" id="1.10.3470.10">
    <property type="entry name" value="ABC transporter involved in vitamin B12 uptake, BtuC"/>
    <property type="match status" value="1"/>
</dbReference>
<evidence type="ECO:0000256" key="8">
    <source>
        <dbReference type="SAM" id="Phobius"/>
    </source>
</evidence>
<feature type="transmembrane region" description="Helical" evidence="8">
    <location>
        <begin position="156"/>
        <end position="178"/>
    </location>
</feature>
<keyword evidence="4" id="KW-1003">Cell membrane</keyword>
<feature type="transmembrane region" description="Helical" evidence="8">
    <location>
        <begin position="12"/>
        <end position="36"/>
    </location>
</feature>
<dbReference type="GO" id="GO:0005886">
    <property type="term" value="C:plasma membrane"/>
    <property type="evidence" value="ECO:0007669"/>
    <property type="project" value="UniProtKB-SubCell"/>
</dbReference>
<dbReference type="FunFam" id="1.10.3470.10:FF:000001">
    <property type="entry name" value="Vitamin B12 ABC transporter permease BtuC"/>
    <property type="match status" value="1"/>
</dbReference>
<organism evidence="9 10">
    <name type="scientific">Aminipila butyrica</name>
    <dbReference type="NCBI Taxonomy" id="433296"/>
    <lineage>
        <taxon>Bacteria</taxon>
        <taxon>Bacillati</taxon>
        <taxon>Bacillota</taxon>
        <taxon>Clostridia</taxon>
        <taxon>Peptostreptococcales</taxon>
        <taxon>Anaerovoracaceae</taxon>
        <taxon>Aminipila</taxon>
    </lineage>
</organism>
<dbReference type="KEGG" id="abut:Ami103574_13970"/>
<gene>
    <name evidence="9" type="ORF">Ami103574_13970</name>
</gene>
<evidence type="ECO:0000256" key="2">
    <source>
        <dbReference type="ARBA" id="ARBA00007935"/>
    </source>
</evidence>
<keyword evidence="3" id="KW-0813">Transport</keyword>
<reference evidence="9 10" key="1">
    <citation type="submission" date="2020-02" db="EMBL/GenBank/DDBJ databases">
        <authorList>
            <person name="Kim Y.B."/>
            <person name="Roh S.W."/>
        </authorList>
    </citation>
    <scope>NUCLEOTIDE SEQUENCE [LARGE SCALE GENOMIC DNA]</scope>
    <source>
        <strain evidence="9 10">DSM 103574</strain>
    </source>
</reference>
<protein>
    <submittedName>
        <fullName evidence="9">Iron ABC transporter permease</fullName>
    </submittedName>
</protein>
<feature type="transmembrane region" description="Helical" evidence="8">
    <location>
        <begin position="315"/>
        <end position="334"/>
    </location>
</feature>
<evidence type="ECO:0000256" key="6">
    <source>
        <dbReference type="ARBA" id="ARBA00022989"/>
    </source>
</evidence>
<dbReference type="Proteomes" id="UP000466848">
    <property type="component" value="Chromosome"/>
</dbReference>
<dbReference type="PANTHER" id="PTHR30472">
    <property type="entry name" value="FERRIC ENTEROBACTIN TRANSPORT SYSTEM PERMEASE PROTEIN"/>
    <property type="match status" value="1"/>
</dbReference>
<evidence type="ECO:0000256" key="3">
    <source>
        <dbReference type="ARBA" id="ARBA00022448"/>
    </source>
</evidence>
<dbReference type="AlphaFoldDB" id="A0A858BZH5"/>
<evidence type="ECO:0000313" key="9">
    <source>
        <dbReference type="EMBL" id="QIB70330.1"/>
    </source>
</evidence>
<proteinExistence type="inferred from homology"/>
<dbReference type="GO" id="GO:0022857">
    <property type="term" value="F:transmembrane transporter activity"/>
    <property type="evidence" value="ECO:0007669"/>
    <property type="project" value="InterPro"/>
</dbReference>
<evidence type="ECO:0000256" key="4">
    <source>
        <dbReference type="ARBA" id="ARBA00022475"/>
    </source>
</evidence>
<dbReference type="InterPro" id="IPR000522">
    <property type="entry name" value="ABC_transptr_permease_BtuC"/>
</dbReference>
<dbReference type="PANTHER" id="PTHR30472:SF70">
    <property type="entry name" value="MOLYBDATE IMPORT SYSTEM PERMEASE PROTEIN MOLB"/>
    <property type="match status" value="1"/>
</dbReference>
<evidence type="ECO:0000256" key="1">
    <source>
        <dbReference type="ARBA" id="ARBA00004651"/>
    </source>
</evidence>
<dbReference type="CDD" id="cd06550">
    <property type="entry name" value="TM_ABC_iron-siderophores_like"/>
    <property type="match status" value="1"/>
</dbReference>
<keyword evidence="10" id="KW-1185">Reference proteome</keyword>
<evidence type="ECO:0000256" key="5">
    <source>
        <dbReference type="ARBA" id="ARBA00022692"/>
    </source>
</evidence>
<dbReference type="GO" id="GO:0033214">
    <property type="term" value="P:siderophore-iron import into cell"/>
    <property type="evidence" value="ECO:0007669"/>
    <property type="project" value="TreeGrafter"/>
</dbReference>
<comment type="similarity">
    <text evidence="2">Belongs to the binding-protein-dependent transport system permease family. FecCD subfamily.</text>
</comment>
<feature type="transmembrane region" description="Helical" evidence="8">
    <location>
        <begin position="72"/>
        <end position="89"/>
    </location>
</feature>
<keyword evidence="7 8" id="KW-0472">Membrane</keyword>
<sequence>MYKKKQKWPYPLLIIMLCALLGLIVVLSVSIGRYHIMPLQVINILLAQLIPIHQTWTDQCESIIFTLRLPRIMAAILVGGALALSGTSYQGIFQNPLVSPDILGVSAGACIGASCAILGGGGNGLIQICAFLGGFLAVMLTTTIPKILKNNSMMMLVLSGIIVGGMMNSIMGLIKYVADPETQLASIVYWQLGSLAQVTSKEIYVVTPIILVAASILYLLRWRINILSLGEREAKTLGMDTTFLRGVLIICSTLLTASAVCISGTIGWIGLVLPHLGRMIVGPDNVKLIPVAAILGAIFMVAIDTIARVSSSSEIPLGILTGLIGAPFYFYLLLKQRKDLR</sequence>
<name>A0A858BZH5_9FIRM</name>
<feature type="transmembrane region" description="Helical" evidence="8">
    <location>
        <begin position="285"/>
        <end position="303"/>
    </location>
</feature>
<evidence type="ECO:0000313" key="10">
    <source>
        <dbReference type="Proteomes" id="UP000466848"/>
    </source>
</evidence>
<dbReference type="EMBL" id="CP048649">
    <property type="protein sequence ID" value="QIB70330.1"/>
    <property type="molecule type" value="Genomic_DNA"/>
</dbReference>
<feature type="transmembrane region" description="Helical" evidence="8">
    <location>
        <begin position="243"/>
        <end position="273"/>
    </location>
</feature>
<dbReference type="SUPFAM" id="SSF81345">
    <property type="entry name" value="ABC transporter involved in vitamin B12 uptake, BtuC"/>
    <property type="match status" value="1"/>
</dbReference>
<evidence type="ECO:0000256" key="7">
    <source>
        <dbReference type="ARBA" id="ARBA00023136"/>
    </source>
</evidence>
<dbReference type="RefSeq" id="WP_163067568.1">
    <property type="nucleotide sequence ID" value="NZ_CP048649.1"/>
</dbReference>
<feature type="transmembrane region" description="Helical" evidence="8">
    <location>
        <begin position="203"/>
        <end position="222"/>
    </location>
</feature>
<feature type="transmembrane region" description="Helical" evidence="8">
    <location>
        <begin position="125"/>
        <end position="144"/>
    </location>
</feature>
<dbReference type="InterPro" id="IPR037294">
    <property type="entry name" value="ABC_BtuC-like"/>
</dbReference>
<keyword evidence="6 8" id="KW-1133">Transmembrane helix</keyword>
<accession>A0A858BZH5</accession>